<organism evidence="6 7">
    <name type="scientific">candidate division CSSED10-310 bacterium</name>
    <dbReference type="NCBI Taxonomy" id="2855610"/>
    <lineage>
        <taxon>Bacteria</taxon>
        <taxon>Bacteria division CSSED10-310</taxon>
    </lineage>
</organism>
<comment type="similarity">
    <text evidence="5">Belongs to the class-III pyridoxal-phosphate-dependent aminotransferase family.</text>
</comment>
<keyword evidence="4 5" id="KW-0663">Pyridoxal phosphate</keyword>
<dbReference type="EMBL" id="JBHPBY010000014">
    <property type="protein sequence ID" value="MFC1848944.1"/>
    <property type="molecule type" value="Genomic_DNA"/>
</dbReference>
<dbReference type="Gene3D" id="3.40.640.10">
    <property type="entry name" value="Type I PLP-dependent aspartate aminotransferase-like (Major domain)"/>
    <property type="match status" value="1"/>
</dbReference>
<dbReference type="PANTHER" id="PTHR11986">
    <property type="entry name" value="AMINOTRANSFERASE CLASS III"/>
    <property type="match status" value="1"/>
</dbReference>
<dbReference type="GO" id="GO:0008483">
    <property type="term" value="F:transaminase activity"/>
    <property type="evidence" value="ECO:0007669"/>
    <property type="project" value="UniProtKB-KW"/>
</dbReference>
<dbReference type="InterPro" id="IPR049704">
    <property type="entry name" value="Aminotrans_3_PPA_site"/>
</dbReference>
<dbReference type="Proteomes" id="UP001594351">
    <property type="component" value="Unassembled WGS sequence"/>
</dbReference>
<dbReference type="PANTHER" id="PTHR11986:SF79">
    <property type="entry name" value="ACETYLORNITHINE AMINOTRANSFERASE, MITOCHONDRIAL"/>
    <property type="match status" value="1"/>
</dbReference>
<protein>
    <submittedName>
        <fullName evidence="6">Aspartate aminotransferase family protein</fullName>
    </submittedName>
</protein>
<evidence type="ECO:0000256" key="1">
    <source>
        <dbReference type="ARBA" id="ARBA00001933"/>
    </source>
</evidence>
<comment type="cofactor">
    <cofactor evidence="1">
        <name>pyridoxal 5'-phosphate</name>
        <dbReference type="ChEBI" id="CHEBI:597326"/>
    </cofactor>
</comment>
<evidence type="ECO:0000313" key="7">
    <source>
        <dbReference type="Proteomes" id="UP001594351"/>
    </source>
</evidence>
<gene>
    <name evidence="6" type="ORF">ACFL27_01935</name>
</gene>
<dbReference type="Pfam" id="PF00202">
    <property type="entry name" value="Aminotran_3"/>
    <property type="match status" value="1"/>
</dbReference>
<proteinExistence type="inferred from homology"/>
<dbReference type="PROSITE" id="PS00600">
    <property type="entry name" value="AA_TRANSFER_CLASS_3"/>
    <property type="match status" value="1"/>
</dbReference>
<dbReference type="PIRSF" id="PIRSF000521">
    <property type="entry name" value="Transaminase_4ab_Lys_Orn"/>
    <property type="match status" value="1"/>
</dbReference>
<reference evidence="6 7" key="1">
    <citation type="submission" date="2024-09" db="EMBL/GenBank/DDBJ databases">
        <title>Laminarin stimulates single cell rates of sulfate reduction while oxygen inhibits transcriptomic activity in coastal marine sediment.</title>
        <authorList>
            <person name="Lindsay M."/>
            <person name="Orcutt B."/>
            <person name="Emerson D."/>
            <person name="Stepanauskas R."/>
            <person name="D'Angelo T."/>
        </authorList>
    </citation>
    <scope>NUCLEOTIDE SEQUENCE [LARGE SCALE GENOMIC DNA]</scope>
    <source>
        <strain evidence="6">SAG AM-311-K15</strain>
    </source>
</reference>
<evidence type="ECO:0000256" key="5">
    <source>
        <dbReference type="RuleBase" id="RU003560"/>
    </source>
</evidence>
<evidence type="ECO:0000256" key="3">
    <source>
        <dbReference type="ARBA" id="ARBA00022679"/>
    </source>
</evidence>
<evidence type="ECO:0000256" key="4">
    <source>
        <dbReference type="ARBA" id="ARBA00022898"/>
    </source>
</evidence>
<keyword evidence="2 6" id="KW-0032">Aminotransferase</keyword>
<dbReference type="InterPro" id="IPR015424">
    <property type="entry name" value="PyrdxlP-dep_Trfase"/>
</dbReference>
<evidence type="ECO:0000313" key="6">
    <source>
        <dbReference type="EMBL" id="MFC1848944.1"/>
    </source>
</evidence>
<name>A0ABV6YRW4_UNCC1</name>
<keyword evidence="3" id="KW-0808">Transferase</keyword>
<dbReference type="InterPro" id="IPR015421">
    <property type="entry name" value="PyrdxlP-dep_Trfase_major"/>
</dbReference>
<dbReference type="CDD" id="cd00610">
    <property type="entry name" value="OAT_like"/>
    <property type="match status" value="1"/>
</dbReference>
<dbReference type="InterPro" id="IPR015422">
    <property type="entry name" value="PyrdxlP-dep_Trfase_small"/>
</dbReference>
<dbReference type="Gene3D" id="3.90.1150.10">
    <property type="entry name" value="Aspartate Aminotransferase, domain 1"/>
    <property type="match status" value="1"/>
</dbReference>
<dbReference type="SUPFAM" id="SSF53383">
    <property type="entry name" value="PLP-dependent transferases"/>
    <property type="match status" value="1"/>
</dbReference>
<accession>A0ABV6YRW4</accession>
<dbReference type="InterPro" id="IPR050103">
    <property type="entry name" value="Class-III_PLP-dep_AT"/>
</dbReference>
<comment type="caution">
    <text evidence="6">The sequence shown here is derived from an EMBL/GenBank/DDBJ whole genome shotgun (WGS) entry which is preliminary data.</text>
</comment>
<sequence>MTTSRKIKPSSRKQQALDSYRDHVSSGKAAIYQKYGMDFVMGRREGPYLWDLDGTKRLFNLHCNGGVFNLGHRHQELIDLLKQSLDELDIGNHHLMSRARSDLARLLAQSMPGDLEYTIFGVGGGEAVDLAFKVVRGYTRRTKIISARGGYHGHTGLALAAGDEKYSLPFGPAAPGFRQVPFNDIDALAREMDQDTAAVILETIPATLGIVIPDKTYIQSVRELCHKHQVLLILDEVQTGLGRTGKLWAFEHFDIIPDIVVLGKGLSGGLYPISGTILRKPLESVFHQDPFIHISTFGGAEIGCVMAQRVLEISSSPDFLAQVNILGQEFKLGIETLRSKHPRFLRGLRQLGLMMGLELKDELSGPLLTKTAYDHDLLLIYANNDPSVCQFLPPLIMDLDQVSGVMEQLDKALTAVRRLKPVVKIKKPIENLLGKLKS</sequence>
<evidence type="ECO:0000256" key="2">
    <source>
        <dbReference type="ARBA" id="ARBA00022576"/>
    </source>
</evidence>
<dbReference type="InterPro" id="IPR005814">
    <property type="entry name" value="Aminotrans_3"/>
</dbReference>
<keyword evidence="7" id="KW-1185">Reference proteome</keyword>